<dbReference type="PANTHER" id="PTHR11266">
    <property type="entry name" value="PEROXISOMAL MEMBRANE PROTEIN 2, PXMP2 MPV17"/>
    <property type="match status" value="1"/>
</dbReference>
<evidence type="ECO:0000256" key="3">
    <source>
        <dbReference type="ARBA" id="ARBA00022692"/>
    </source>
</evidence>
<accession>A0ABM3ZL77</accession>
<comment type="subcellular location">
    <subcellularLocation>
        <location evidence="1">Membrane</location>
        <topology evidence="1">Multi-pass membrane protein</topology>
    </subcellularLocation>
</comment>
<sequence>MATFWRTYQRLMVQHPWKVQIITAGTLMGAGDVISQQVIERRGLSGHSGWRTLKMMSIGFCFVVGFAPCFLACFLTLAGTLNGLSLQENWSKLKEDYPDALITNYYIWPAVQVANFYFIPLNYRLPVVQCVAIIWNSYLSWKANKL</sequence>
<evidence type="ECO:0000256" key="7">
    <source>
        <dbReference type="ARBA" id="ARBA00049801"/>
    </source>
</evidence>
<keyword evidence="4 8" id="KW-1133">Transmembrane helix</keyword>
<evidence type="ECO:0000313" key="10">
    <source>
        <dbReference type="RefSeq" id="XP_060549119.1"/>
    </source>
</evidence>
<keyword evidence="3 8" id="KW-0812">Transmembrane</keyword>
<evidence type="ECO:0000256" key="6">
    <source>
        <dbReference type="ARBA" id="ARBA00049743"/>
    </source>
</evidence>
<keyword evidence="9" id="KW-1185">Reference proteome</keyword>
<feature type="transmembrane region" description="Helical" evidence="8">
    <location>
        <begin position="58"/>
        <end position="81"/>
    </location>
</feature>
<proteinExistence type="inferred from homology"/>
<evidence type="ECO:0000256" key="4">
    <source>
        <dbReference type="ARBA" id="ARBA00022989"/>
    </source>
</evidence>
<protein>
    <recommendedName>
        <fullName evidence="6">Mitochondrial inner membrane protein Mpv17</fullName>
    </recommendedName>
    <alternativeName>
        <fullName evidence="7">Protein Mpv17</fullName>
    </alternativeName>
</protein>
<evidence type="ECO:0000256" key="8">
    <source>
        <dbReference type="RuleBase" id="RU363053"/>
    </source>
</evidence>
<evidence type="ECO:0000256" key="1">
    <source>
        <dbReference type="ARBA" id="ARBA00004141"/>
    </source>
</evidence>
<name>A0ABM3ZL77_PANGU</name>
<dbReference type="Proteomes" id="UP001652622">
    <property type="component" value="Unplaced"/>
</dbReference>
<comment type="similarity">
    <text evidence="2 8">Belongs to the peroxisomal membrane protein PXMP2/4 family.</text>
</comment>
<comment type="caution">
    <text evidence="8">Lacks conserved residue(s) required for the propagation of feature annotation.</text>
</comment>
<dbReference type="PANTHER" id="PTHR11266:SF17">
    <property type="entry name" value="PROTEIN MPV17"/>
    <property type="match status" value="1"/>
</dbReference>
<reference evidence="10" key="1">
    <citation type="submission" date="2025-08" db="UniProtKB">
        <authorList>
            <consortium name="RefSeq"/>
        </authorList>
    </citation>
    <scope>IDENTIFICATION</scope>
    <source>
        <tissue evidence="10">Blood</tissue>
    </source>
</reference>
<evidence type="ECO:0000256" key="2">
    <source>
        <dbReference type="ARBA" id="ARBA00006824"/>
    </source>
</evidence>
<dbReference type="Pfam" id="PF04117">
    <property type="entry name" value="Mpv17_PMP22"/>
    <property type="match status" value="1"/>
</dbReference>
<dbReference type="InterPro" id="IPR007248">
    <property type="entry name" value="Mpv17_PMP22"/>
</dbReference>
<dbReference type="GeneID" id="117667630"/>
<dbReference type="RefSeq" id="XP_060549119.1">
    <property type="nucleotide sequence ID" value="XM_060693136.1"/>
</dbReference>
<organism evidence="9 10">
    <name type="scientific">Pantherophis guttatus</name>
    <name type="common">Corn snake</name>
    <name type="synonym">Elaphe guttata</name>
    <dbReference type="NCBI Taxonomy" id="94885"/>
    <lineage>
        <taxon>Eukaryota</taxon>
        <taxon>Metazoa</taxon>
        <taxon>Chordata</taxon>
        <taxon>Craniata</taxon>
        <taxon>Vertebrata</taxon>
        <taxon>Euteleostomi</taxon>
        <taxon>Lepidosauria</taxon>
        <taxon>Squamata</taxon>
        <taxon>Bifurcata</taxon>
        <taxon>Unidentata</taxon>
        <taxon>Episquamata</taxon>
        <taxon>Toxicofera</taxon>
        <taxon>Serpentes</taxon>
        <taxon>Colubroidea</taxon>
        <taxon>Colubridae</taxon>
        <taxon>Colubrinae</taxon>
        <taxon>Pantherophis</taxon>
    </lineage>
</organism>
<gene>
    <name evidence="10" type="primary">MPV17</name>
</gene>
<evidence type="ECO:0000313" key="9">
    <source>
        <dbReference type="Proteomes" id="UP001652622"/>
    </source>
</evidence>
<evidence type="ECO:0000256" key="5">
    <source>
        <dbReference type="ARBA" id="ARBA00023136"/>
    </source>
</evidence>
<keyword evidence="5 8" id="KW-0472">Membrane</keyword>